<dbReference type="PANTHER" id="PTHR37823:SF1">
    <property type="entry name" value="CYTOCHROME C-553-LIKE"/>
    <property type="match status" value="1"/>
</dbReference>
<keyword evidence="4" id="KW-0249">Electron transport</keyword>
<keyword evidence="5 6" id="KW-0408">Iron</keyword>
<evidence type="ECO:0000256" key="3">
    <source>
        <dbReference type="ARBA" id="ARBA00022723"/>
    </source>
</evidence>
<keyword evidence="3 6" id="KW-0479">Metal-binding</keyword>
<feature type="domain" description="Cytochrome c" evidence="7">
    <location>
        <begin position="145"/>
        <end position="242"/>
    </location>
</feature>
<keyword evidence="1" id="KW-0813">Transport</keyword>
<keyword evidence="2 6" id="KW-0349">Heme</keyword>
<dbReference type="Pfam" id="PF00034">
    <property type="entry name" value="Cytochrom_C"/>
    <property type="match status" value="2"/>
</dbReference>
<dbReference type="PROSITE" id="PS51007">
    <property type="entry name" value="CYTC"/>
    <property type="match status" value="2"/>
</dbReference>
<proteinExistence type="predicted"/>
<gene>
    <name evidence="8" type="ORF">AVDCRST_MAG17-1754</name>
</gene>
<evidence type="ECO:0000256" key="1">
    <source>
        <dbReference type="ARBA" id="ARBA00022448"/>
    </source>
</evidence>
<dbReference type="InterPro" id="IPR009056">
    <property type="entry name" value="Cyt_c-like_dom"/>
</dbReference>
<dbReference type="GO" id="GO:0046872">
    <property type="term" value="F:metal ion binding"/>
    <property type="evidence" value="ECO:0007669"/>
    <property type="project" value="UniProtKB-KW"/>
</dbReference>
<accession>A0A6J4SW76</accession>
<dbReference type="InterPro" id="IPR036909">
    <property type="entry name" value="Cyt_c-like_dom_sf"/>
</dbReference>
<evidence type="ECO:0000256" key="5">
    <source>
        <dbReference type="ARBA" id="ARBA00023004"/>
    </source>
</evidence>
<evidence type="ECO:0000256" key="4">
    <source>
        <dbReference type="ARBA" id="ARBA00022982"/>
    </source>
</evidence>
<dbReference type="GO" id="GO:0020037">
    <property type="term" value="F:heme binding"/>
    <property type="evidence" value="ECO:0007669"/>
    <property type="project" value="InterPro"/>
</dbReference>
<dbReference type="InterPro" id="IPR051811">
    <property type="entry name" value="Cytochrome_c550/c551-like"/>
</dbReference>
<feature type="domain" description="Cytochrome c" evidence="7">
    <location>
        <begin position="42"/>
        <end position="129"/>
    </location>
</feature>
<dbReference type="AlphaFoldDB" id="A0A6J4SW76"/>
<dbReference type="SUPFAM" id="SSF46626">
    <property type="entry name" value="Cytochrome c"/>
    <property type="match status" value="2"/>
</dbReference>
<dbReference type="GO" id="GO:0009055">
    <property type="term" value="F:electron transfer activity"/>
    <property type="evidence" value="ECO:0007669"/>
    <property type="project" value="InterPro"/>
</dbReference>
<evidence type="ECO:0000259" key="7">
    <source>
        <dbReference type="PROSITE" id="PS51007"/>
    </source>
</evidence>
<evidence type="ECO:0000256" key="2">
    <source>
        <dbReference type="ARBA" id="ARBA00022617"/>
    </source>
</evidence>
<name>A0A6J4SW76_9ACTN</name>
<protein>
    <recommendedName>
        <fullName evidence="7">Cytochrome c domain-containing protein</fullName>
    </recommendedName>
</protein>
<dbReference type="PANTHER" id="PTHR37823">
    <property type="entry name" value="CYTOCHROME C-553-LIKE"/>
    <property type="match status" value="1"/>
</dbReference>
<sequence length="243" mass="24157">MSPSATSPRTPARRPAALVAALAALAVIALAGSGCGSRAGTADIVNGKAQFVQKCGSCHILDRAGTAGRQGPNLDEAFGPSREDGFGAGTIAGVTQDQIAYPGRGSPMPADLVSGEDARDVAAYVGRVAGLGGDDQGALATAGLAGATDGEQIFTAAGCGGCHVLADAGATGNIGPTLEGIAGTAAQRQRGVPPEQYVSESIINPNAIIAPGFSAGVMPANYDDQLTPEQIKALTDYLLRVGR</sequence>
<reference evidence="8" key="1">
    <citation type="submission" date="2020-02" db="EMBL/GenBank/DDBJ databases">
        <authorList>
            <person name="Meier V. D."/>
        </authorList>
    </citation>
    <scope>NUCLEOTIDE SEQUENCE</scope>
    <source>
        <strain evidence="8">AVDCRST_MAG17</strain>
    </source>
</reference>
<evidence type="ECO:0000313" key="8">
    <source>
        <dbReference type="EMBL" id="CAA9507240.1"/>
    </source>
</evidence>
<dbReference type="EMBL" id="CADCVV010000133">
    <property type="protein sequence ID" value="CAA9507240.1"/>
    <property type="molecule type" value="Genomic_DNA"/>
</dbReference>
<organism evidence="8">
    <name type="scientific">uncultured Solirubrobacterales bacterium</name>
    <dbReference type="NCBI Taxonomy" id="768556"/>
    <lineage>
        <taxon>Bacteria</taxon>
        <taxon>Bacillati</taxon>
        <taxon>Actinomycetota</taxon>
        <taxon>Thermoleophilia</taxon>
        <taxon>Solirubrobacterales</taxon>
        <taxon>environmental samples</taxon>
    </lineage>
</organism>
<dbReference type="Gene3D" id="1.10.760.10">
    <property type="entry name" value="Cytochrome c-like domain"/>
    <property type="match status" value="2"/>
</dbReference>
<evidence type="ECO:0000256" key="6">
    <source>
        <dbReference type="PROSITE-ProRule" id="PRU00433"/>
    </source>
</evidence>